<accession>A0A6A8AFJ2</accession>
<keyword evidence="1" id="KW-0812">Transmembrane</keyword>
<dbReference type="AlphaFoldDB" id="A0A6A8AFJ2"/>
<keyword evidence="1" id="KW-1133">Transmembrane helix</keyword>
<name>A0A6A8AFJ2_9HYPH</name>
<comment type="caution">
    <text evidence="3">The sequence shown here is derived from an EMBL/GenBank/DDBJ whole genome shotgun (WGS) entry which is preliminary data.</text>
</comment>
<evidence type="ECO:0000313" key="4">
    <source>
        <dbReference type="Proteomes" id="UP000435138"/>
    </source>
</evidence>
<dbReference type="EMBL" id="WIXI01000051">
    <property type="protein sequence ID" value="MQY49862.1"/>
    <property type="molecule type" value="Genomic_DNA"/>
</dbReference>
<dbReference type="Pfam" id="PF14317">
    <property type="entry name" value="YcxB"/>
    <property type="match status" value="1"/>
</dbReference>
<reference evidence="3 4" key="1">
    <citation type="submission" date="2019-11" db="EMBL/GenBank/DDBJ databases">
        <title>Genome analysis of Rhizobacterium cereale a novel genus and species isolated from maize roots in North Spain.</title>
        <authorList>
            <person name="Menendez E."/>
            <person name="Flores-Felix J.D."/>
            <person name="Ramirez-Bahena M.-H."/>
            <person name="Igual J.M."/>
            <person name="Garcia-Fraile P."/>
            <person name="Peix A."/>
            <person name="Velazquez E."/>
        </authorList>
    </citation>
    <scope>NUCLEOTIDE SEQUENCE [LARGE SCALE GENOMIC DNA]</scope>
    <source>
        <strain evidence="3 4">RZME27</strain>
    </source>
</reference>
<evidence type="ECO:0000313" key="3">
    <source>
        <dbReference type="EMBL" id="MQY49862.1"/>
    </source>
</evidence>
<feature type="transmembrane region" description="Helical" evidence="1">
    <location>
        <begin position="56"/>
        <end position="79"/>
    </location>
</feature>
<feature type="domain" description="YcxB-like C-terminal" evidence="2">
    <location>
        <begin position="274"/>
        <end position="333"/>
    </location>
</feature>
<dbReference type="InterPro" id="IPR025588">
    <property type="entry name" value="YcxB-like_C"/>
</dbReference>
<protein>
    <recommendedName>
        <fullName evidence="2">YcxB-like C-terminal domain-containing protein</fullName>
    </recommendedName>
</protein>
<keyword evidence="4" id="KW-1185">Reference proteome</keyword>
<feature type="transmembrane region" description="Helical" evidence="1">
    <location>
        <begin position="199"/>
        <end position="218"/>
    </location>
</feature>
<evidence type="ECO:0000259" key="2">
    <source>
        <dbReference type="Pfam" id="PF14317"/>
    </source>
</evidence>
<feature type="transmembrane region" description="Helical" evidence="1">
    <location>
        <begin position="224"/>
        <end position="246"/>
    </location>
</feature>
<organism evidence="3 4">
    <name type="scientific">Endobacterium cereale</name>
    <dbReference type="NCBI Taxonomy" id="2663029"/>
    <lineage>
        <taxon>Bacteria</taxon>
        <taxon>Pseudomonadati</taxon>
        <taxon>Pseudomonadota</taxon>
        <taxon>Alphaproteobacteria</taxon>
        <taxon>Hyphomicrobiales</taxon>
        <taxon>Rhizobiaceae</taxon>
        <taxon>Endobacterium</taxon>
    </lineage>
</organism>
<dbReference type="Proteomes" id="UP000435138">
    <property type="component" value="Unassembled WGS sequence"/>
</dbReference>
<sequence>MVRAIRRRPARPHGKSDESLAVWHPDTATIAVSELPVTAASIVPVRSTIISPVTTITAVITGLMATAIPVPAIVTRIIVMARARRAHINAFVCAVGCPLADTTGQGETGKGCCGKCCKRSDHICSFMPRTHRALPGFDKVARSNTLMARSAASTLPLPFAHHPVTKAANNGDLMPARYSLTEQDVVDGNDMWRRQQINIWPLVTVLAFSWLLISAYMARTLTGLSLVLTVLFILILVLALGAVTLWHGKRQSRRMSAIAFSQATGASREVRVTWNAEKIEFRQHKAYRTQAWREISRWAESDTTFVLLSADGMFNPIPKRALTAEDLSQIKGHLAAAGAKRARLLFY</sequence>
<gene>
    <name evidence="3" type="ORF">GAO09_27930</name>
</gene>
<proteinExistence type="predicted"/>
<keyword evidence="1" id="KW-0472">Membrane</keyword>
<evidence type="ECO:0000256" key="1">
    <source>
        <dbReference type="SAM" id="Phobius"/>
    </source>
</evidence>